<evidence type="ECO:0000313" key="3">
    <source>
        <dbReference type="Proteomes" id="UP001595279"/>
    </source>
</evidence>
<gene>
    <name evidence="2" type="ORF">ACFOGI_05955</name>
</gene>
<keyword evidence="3" id="KW-1185">Reference proteome</keyword>
<keyword evidence="1" id="KW-1133">Transmembrane helix</keyword>
<keyword evidence="1" id="KW-0472">Membrane</keyword>
<keyword evidence="1" id="KW-0812">Transmembrane</keyword>
<protein>
    <submittedName>
        <fullName evidence="2">DUF3953 domain-containing protein</fullName>
    </submittedName>
</protein>
<comment type="caution">
    <text evidence="2">The sequence shown here is derived from an EMBL/GenBank/DDBJ whole genome shotgun (WGS) entry which is preliminary data.</text>
</comment>
<accession>A0ABV7CTT4</accession>
<organism evidence="2 3">
    <name type="scientific">Virgibacillus xinjiangensis</name>
    <dbReference type="NCBI Taxonomy" id="393090"/>
    <lineage>
        <taxon>Bacteria</taxon>
        <taxon>Bacillati</taxon>
        <taxon>Bacillota</taxon>
        <taxon>Bacilli</taxon>
        <taxon>Bacillales</taxon>
        <taxon>Bacillaceae</taxon>
        <taxon>Virgibacillus</taxon>
    </lineage>
</organism>
<evidence type="ECO:0000313" key="2">
    <source>
        <dbReference type="EMBL" id="MFC3039789.1"/>
    </source>
</evidence>
<feature type="transmembrane region" description="Helical" evidence="1">
    <location>
        <begin position="7"/>
        <end position="24"/>
    </location>
</feature>
<dbReference type="Proteomes" id="UP001595279">
    <property type="component" value="Unassembled WGS sequence"/>
</dbReference>
<feature type="transmembrane region" description="Helical" evidence="1">
    <location>
        <begin position="56"/>
        <end position="78"/>
    </location>
</feature>
<evidence type="ECO:0000256" key="1">
    <source>
        <dbReference type="SAM" id="Phobius"/>
    </source>
</evidence>
<proteinExistence type="predicted"/>
<dbReference type="InterPro" id="IPR025018">
    <property type="entry name" value="DUF3953"/>
</dbReference>
<dbReference type="EMBL" id="JBHRSA010000025">
    <property type="protein sequence ID" value="MFC3039789.1"/>
    <property type="molecule type" value="Genomic_DNA"/>
</dbReference>
<name>A0ABV7CTT4_9BACI</name>
<feature type="transmembrane region" description="Helical" evidence="1">
    <location>
        <begin position="30"/>
        <end position="47"/>
    </location>
</feature>
<dbReference type="RefSeq" id="WP_390269916.1">
    <property type="nucleotide sequence ID" value="NZ_JBHRSA010000025.1"/>
</dbReference>
<sequence length="82" mass="8938">MNLLNITRIISALIGGALAIYGLATGNTHLMPYMMFFLGVMLLAMGTSEIKKEKRLIGYSSVIVSFLVFSVAVEGFLYNLTS</sequence>
<reference evidence="3" key="1">
    <citation type="journal article" date="2019" name="Int. J. Syst. Evol. Microbiol.">
        <title>The Global Catalogue of Microorganisms (GCM) 10K type strain sequencing project: providing services to taxonomists for standard genome sequencing and annotation.</title>
        <authorList>
            <consortium name="The Broad Institute Genomics Platform"/>
            <consortium name="The Broad Institute Genome Sequencing Center for Infectious Disease"/>
            <person name="Wu L."/>
            <person name="Ma J."/>
        </authorList>
    </citation>
    <scope>NUCLEOTIDE SEQUENCE [LARGE SCALE GENOMIC DNA]</scope>
    <source>
        <strain evidence="3">KCTC 13128</strain>
    </source>
</reference>
<dbReference type="Pfam" id="PF13129">
    <property type="entry name" value="DUF3953"/>
    <property type="match status" value="1"/>
</dbReference>